<dbReference type="STRING" id="35722.A0A0B7NFH6"/>
<comment type="subcellular location">
    <subcellularLocation>
        <location evidence="2">Nucleus</location>
    </subcellularLocation>
</comment>
<evidence type="ECO:0000259" key="8">
    <source>
        <dbReference type="Pfam" id="PF13359"/>
    </source>
</evidence>
<proteinExistence type="inferred from homology"/>
<evidence type="ECO:0000256" key="4">
    <source>
        <dbReference type="ARBA" id="ARBA00022722"/>
    </source>
</evidence>
<comment type="similarity">
    <text evidence="3">Belongs to the HARBI1 family.</text>
</comment>
<name>A0A0B7NFH6_9FUNG</name>
<evidence type="ECO:0000256" key="2">
    <source>
        <dbReference type="ARBA" id="ARBA00004123"/>
    </source>
</evidence>
<dbReference type="Proteomes" id="UP000054107">
    <property type="component" value="Unassembled WGS sequence"/>
</dbReference>
<dbReference type="GO" id="GO:0046872">
    <property type="term" value="F:metal ion binding"/>
    <property type="evidence" value="ECO:0007669"/>
    <property type="project" value="UniProtKB-KW"/>
</dbReference>
<gene>
    <name evidence="9" type="primary">PARPA_11562.1 scaffold 44482</name>
</gene>
<dbReference type="EMBL" id="LN733663">
    <property type="protein sequence ID" value="CEP17266.1"/>
    <property type="molecule type" value="Genomic_DNA"/>
</dbReference>
<evidence type="ECO:0000313" key="9">
    <source>
        <dbReference type="EMBL" id="CEP17266.1"/>
    </source>
</evidence>
<dbReference type="InterPro" id="IPR045249">
    <property type="entry name" value="HARBI1-like"/>
</dbReference>
<reference evidence="9 10" key="1">
    <citation type="submission" date="2014-09" db="EMBL/GenBank/DDBJ databases">
        <authorList>
            <person name="Ellenberger Sabrina"/>
        </authorList>
    </citation>
    <scope>NUCLEOTIDE SEQUENCE [LARGE SCALE GENOMIC DNA]</scope>
    <source>
        <strain evidence="9 10">CBS 412.66</strain>
    </source>
</reference>
<evidence type="ECO:0000256" key="7">
    <source>
        <dbReference type="ARBA" id="ARBA00023242"/>
    </source>
</evidence>
<dbReference type="OrthoDB" id="2290028at2759"/>
<dbReference type="PANTHER" id="PTHR22930">
    <property type="match status" value="1"/>
</dbReference>
<keyword evidence="10" id="KW-1185">Reference proteome</keyword>
<evidence type="ECO:0000256" key="3">
    <source>
        <dbReference type="ARBA" id="ARBA00006958"/>
    </source>
</evidence>
<dbReference type="InterPro" id="IPR027806">
    <property type="entry name" value="HARBI1_dom"/>
</dbReference>
<keyword evidence="7" id="KW-0539">Nucleus</keyword>
<dbReference type="GO" id="GO:0016787">
    <property type="term" value="F:hydrolase activity"/>
    <property type="evidence" value="ECO:0007669"/>
    <property type="project" value="UniProtKB-KW"/>
</dbReference>
<organism evidence="9 10">
    <name type="scientific">Parasitella parasitica</name>
    <dbReference type="NCBI Taxonomy" id="35722"/>
    <lineage>
        <taxon>Eukaryota</taxon>
        <taxon>Fungi</taxon>
        <taxon>Fungi incertae sedis</taxon>
        <taxon>Mucoromycota</taxon>
        <taxon>Mucoromycotina</taxon>
        <taxon>Mucoromycetes</taxon>
        <taxon>Mucorales</taxon>
        <taxon>Mucorineae</taxon>
        <taxon>Mucoraceae</taxon>
        <taxon>Parasitella</taxon>
    </lineage>
</organism>
<keyword evidence="4" id="KW-0540">Nuclease</keyword>
<sequence length="432" mass="50336">MSILSKVQLEQIQESIRRHKRTENYINYTFDYKMYDQFLDLYSFMWKVHSYTRDYPVELFYDILAASPGYICKSQLFLPNIFKSFYRINPTTFHRIVDICKASKGLLPHIPVDIQVACIFWRFSNTHFGSLILARSGMSIVIYKQIRKAFIKVLRSQTEKMINWPYKDPRRAKITADEFKRFGGLDGVIGVVSCKRVAIHHRQISDQAVTFIDTFGVFDHQGRFIYLQASNTGNSLNKNVFSFNPLFKKMARDALGMFPNKTCLIANSNFPLMENLIPPFKRTADPLNPEQAFFNLVHSATRKKTENAYEDLKARWKFLWESQTVDSYEAIEVFLACCVLHNICIDMDDKECAGFLNHDQIELLAERSAIALQECELGFDESVAKYQNMAMRTTSAKKRKYNLKQSVQSGYLRRALMVMHLCKQQIENQVHK</sequence>
<feature type="domain" description="DDE Tnp4" evidence="8">
    <location>
        <begin position="216"/>
        <end position="342"/>
    </location>
</feature>
<keyword evidence="5" id="KW-0479">Metal-binding</keyword>
<dbReference type="PANTHER" id="PTHR22930:SF85">
    <property type="entry name" value="GH03217P-RELATED"/>
    <property type="match status" value="1"/>
</dbReference>
<evidence type="ECO:0000256" key="5">
    <source>
        <dbReference type="ARBA" id="ARBA00022723"/>
    </source>
</evidence>
<dbReference type="Pfam" id="PF13359">
    <property type="entry name" value="DDE_Tnp_4"/>
    <property type="match status" value="1"/>
</dbReference>
<dbReference type="GO" id="GO:0004518">
    <property type="term" value="F:nuclease activity"/>
    <property type="evidence" value="ECO:0007669"/>
    <property type="project" value="UniProtKB-KW"/>
</dbReference>
<dbReference type="GO" id="GO:0005634">
    <property type="term" value="C:nucleus"/>
    <property type="evidence" value="ECO:0007669"/>
    <property type="project" value="UniProtKB-SubCell"/>
</dbReference>
<protein>
    <recommendedName>
        <fullName evidence="8">DDE Tnp4 domain-containing protein</fullName>
    </recommendedName>
</protein>
<accession>A0A0B7NFH6</accession>
<keyword evidence="6" id="KW-0378">Hydrolase</keyword>
<evidence type="ECO:0000256" key="6">
    <source>
        <dbReference type="ARBA" id="ARBA00022801"/>
    </source>
</evidence>
<evidence type="ECO:0000256" key="1">
    <source>
        <dbReference type="ARBA" id="ARBA00001968"/>
    </source>
</evidence>
<comment type="cofactor">
    <cofactor evidence="1">
        <name>a divalent metal cation</name>
        <dbReference type="ChEBI" id="CHEBI:60240"/>
    </cofactor>
</comment>
<evidence type="ECO:0000313" key="10">
    <source>
        <dbReference type="Proteomes" id="UP000054107"/>
    </source>
</evidence>
<dbReference type="AlphaFoldDB" id="A0A0B7NFH6"/>